<evidence type="ECO:0000313" key="1">
    <source>
        <dbReference type="EMBL" id="AJD42083.1"/>
    </source>
</evidence>
<sequence>MSRKDLQPMLGKMIRRLHEHLEVPTDTLIVPIRTNNAAQDINTTSFSSKPPSLRG</sequence>
<dbReference type="AlphaFoldDB" id="A0A0B4X6B7"/>
<accession>A0A0B4X6B7</accession>
<protein>
    <submittedName>
        <fullName evidence="1">Uncharacterized protein</fullName>
    </submittedName>
</protein>
<gene>
    <name evidence="1" type="ORF">RGR602_CH02763</name>
</gene>
<dbReference type="EMBL" id="CP006877">
    <property type="protein sequence ID" value="AJD42083.1"/>
    <property type="molecule type" value="Genomic_DNA"/>
</dbReference>
<reference evidence="1 2" key="1">
    <citation type="submission" date="2013-11" db="EMBL/GenBank/DDBJ databases">
        <title>Complete genome sequence of Rhizobium gallicum bv. gallicum R602.</title>
        <authorList>
            <person name="Bustos P."/>
            <person name="Santamaria R.I."/>
            <person name="Lozano L."/>
            <person name="Acosta J.L."/>
            <person name="Ormeno-Orrillo E."/>
            <person name="Rogel M.A."/>
            <person name="Romero D."/>
            <person name="Cevallos M.A."/>
            <person name="Martinez-Romero E."/>
            <person name="Gonzalez V."/>
        </authorList>
    </citation>
    <scope>NUCLEOTIDE SEQUENCE [LARGE SCALE GENOMIC DNA]</scope>
    <source>
        <strain evidence="1 2">R602</strain>
    </source>
</reference>
<organism evidence="1 2">
    <name type="scientific">Rhizobium gallicum bv. gallicum R602sp</name>
    <dbReference type="NCBI Taxonomy" id="1041138"/>
    <lineage>
        <taxon>Bacteria</taxon>
        <taxon>Pseudomonadati</taxon>
        <taxon>Pseudomonadota</taxon>
        <taxon>Alphaproteobacteria</taxon>
        <taxon>Hyphomicrobiales</taxon>
        <taxon>Rhizobiaceae</taxon>
        <taxon>Rhizobium/Agrobacterium group</taxon>
        <taxon>Rhizobium</taxon>
    </lineage>
</organism>
<evidence type="ECO:0000313" key="2">
    <source>
        <dbReference type="Proteomes" id="UP000031368"/>
    </source>
</evidence>
<name>A0A0B4X6B7_9HYPH</name>
<dbReference type="KEGG" id="rga:RGR602_CH02763"/>
<dbReference type="HOGENOM" id="CLU_3029231_0_0_5"/>
<proteinExistence type="predicted"/>
<keyword evidence="2" id="KW-1185">Reference proteome</keyword>
<dbReference type="Proteomes" id="UP000031368">
    <property type="component" value="Chromosome"/>
</dbReference>